<dbReference type="EMBL" id="AOKF01002107">
    <property type="protein sequence ID" value="EPN54987.1"/>
    <property type="molecule type" value="Genomic_DNA"/>
</dbReference>
<dbReference type="AlphaFoldDB" id="A0A656JU41"/>
<gene>
    <name evidence="1" type="ORF">A245_24531</name>
</gene>
<evidence type="ECO:0000313" key="1">
    <source>
        <dbReference type="EMBL" id="EPN54987.1"/>
    </source>
</evidence>
<sequence>MKMKKLTLLMGFLCLFTGYVAAATT</sequence>
<feature type="non-terminal residue" evidence="1">
    <location>
        <position position="25"/>
    </location>
</feature>
<reference evidence="1 2" key="1">
    <citation type="journal article" date="2013" name="PLoS Pathog.">
        <title>Genomic analysis of the Kiwifruit pathogen Pseudomonas syringae pv. actinidiae provides insight into the origins of an emergent plant disease.</title>
        <authorList>
            <person name="McCann H.C."/>
            <person name="Rikkerink E.H."/>
            <person name="Bertels F."/>
            <person name="Fiers M."/>
            <person name="Lu A."/>
            <person name="Rees-George J."/>
            <person name="Andersen M.T."/>
            <person name="Gleave A.P."/>
            <person name="Haubold B."/>
            <person name="Wohlers M.W."/>
            <person name="Guttman D.S."/>
            <person name="Wang P.W."/>
            <person name="Straub C."/>
            <person name="Vanneste J.L."/>
            <person name="Rainey P.B."/>
            <person name="Templeton M.D."/>
        </authorList>
    </citation>
    <scope>NUCLEOTIDE SEQUENCE [LARGE SCALE GENOMIC DNA]</scope>
    <source>
        <strain evidence="1 2">ICMP 19096</strain>
    </source>
</reference>
<dbReference type="Proteomes" id="UP000018849">
    <property type="component" value="Unassembled WGS sequence"/>
</dbReference>
<organism evidence="1 2">
    <name type="scientific">Pseudomonas syringae pv. actinidiae ICMP 19096</name>
    <dbReference type="NCBI Taxonomy" id="1194405"/>
    <lineage>
        <taxon>Bacteria</taxon>
        <taxon>Pseudomonadati</taxon>
        <taxon>Pseudomonadota</taxon>
        <taxon>Gammaproteobacteria</taxon>
        <taxon>Pseudomonadales</taxon>
        <taxon>Pseudomonadaceae</taxon>
        <taxon>Pseudomonas</taxon>
        <taxon>Pseudomonas syringae</taxon>
    </lineage>
</organism>
<comment type="caution">
    <text evidence="1">The sequence shown here is derived from an EMBL/GenBank/DDBJ whole genome shotgun (WGS) entry which is preliminary data.</text>
</comment>
<proteinExistence type="predicted"/>
<name>A0A656JU41_PSESF</name>
<accession>A0A656JU41</accession>
<protein>
    <submittedName>
        <fullName evidence="1">Uncharacterized protein</fullName>
    </submittedName>
</protein>
<evidence type="ECO:0000313" key="2">
    <source>
        <dbReference type="Proteomes" id="UP000018849"/>
    </source>
</evidence>